<evidence type="ECO:0000313" key="2">
    <source>
        <dbReference type="EMBL" id="KUJ56278.1"/>
    </source>
</evidence>
<dbReference type="RefSeq" id="WP_059136279.1">
    <property type="nucleotide sequence ID" value="NZ_LMAI01000004.1"/>
</dbReference>
<dbReference type="EMBL" id="LMAI01000004">
    <property type="protein sequence ID" value="KUJ56278.1"/>
    <property type="molecule type" value="Genomic_DNA"/>
</dbReference>
<evidence type="ECO:0000313" key="3">
    <source>
        <dbReference type="Proteomes" id="UP000054388"/>
    </source>
</evidence>
<feature type="transmembrane region" description="Helical" evidence="1">
    <location>
        <begin position="412"/>
        <end position="435"/>
    </location>
</feature>
<feature type="transmembrane region" description="Helical" evidence="1">
    <location>
        <begin position="477"/>
        <end position="494"/>
    </location>
</feature>
<keyword evidence="1" id="KW-1133">Transmembrane helix</keyword>
<comment type="caution">
    <text evidence="2">The sequence shown here is derived from an EMBL/GenBank/DDBJ whole genome shotgun (WGS) entry which is preliminary data.</text>
</comment>
<keyword evidence="1" id="KW-0812">Transmembrane</keyword>
<sequence length="500" mass="59826">MSIEIFPYETIENRQFGIHEKIIIDDSIFDSIEFRDGKITFSFENCYFRTLYIENRTNIDFKNISILFNYCYIENIYIEQIESENISVLFTNSIISGKIDNRNLGLVSIYNCLMNDSLFIMKSKEVDISYGETTINPSKWRKFLRQFSLFINDYKENRFYVYEFEKLTFYTEEDTTNTFGVFRENYKNYDYNKIRFRFTDEEKAEFKISLKLIYNPKVDDESTRILNSKFHSLEISGTANGEIQIENCDIDNIYLHNFSTKESCNFYNIKPFRNSTDRKFEIKRSNLDKFWFDNVLFNSYKLISLYRNKMSQTIFSSCEFPINYKDFEKFIVVENIHYPARKDYNYNKLRYETLLQLKKTLENSGNFFESLKFQSVANESLLKIENISRWDKIILSINSFSNDHGISIKKPLLALFISSIFLYILYLISLNKIFILTDSIDWNLFGYYFSFLDITHRTDFLVSKKEGLNGFSLTIDYINKIVLGFFIYQFIASFRKYGKK</sequence>
<dbReference type="Proteomes" id="UP000054388">
    <property type="component" value="Unassembled WGS sequence"/>
</dbReference>
<reference evidence="2 3" key="1">
    <citation type="submission" date="2015-10" db="EMBL/GenBank/DDBJ databases">
        <title>Genome sequence of Chryseobacterium greenlandense.</title>
        <authorList>
            <person name="Newman J."/>
            <person name="Fischer K."/>
            <person name="Miller J."/>
        </authorList>
    </citation>
    <scope>NUCLEOTIDE SEQUENCE [LARGE SCALE GENOMIC DNA]</scope>
    <source>
        <strain evidence="2 3">UMB34</strain>
    </source>
</reference>
<proteinExistence type="predicted"/>
<organism evidence="2 3">
    <name type="scientific">Chryseobacterium aquaticum subsp. greenlandense</name>
    <dbReference type="NCBI Taxonomy" id="345663"/>
    <lineage>
        <taxon>Bacteria</taxon>
        <taxon>Pseudomonadati</taxon>
        <taxon>Bacteroidota</taxon>
        <taxon>Flavobacteriia</taxon>
        <taxon>Flavobacteriales</taxon>
        <taxon>Weeksellaceae</taxon>
        <taxon>Chryseobacterium group</taxon>
        <taxon>Chryseobacterium</taxon>
    </lineage>
</organism>
<dbReference type="AlphaFoldDB" id="A0A117KBN2"/>
<accession>A0A117KBN2</accession>
<protein>
    <submittedName>
        <fullName evidence="2">Uncharacterized protein</fullName>
    </submittedName>
</protein>
<gene>
    <name evidence="2" type="ORF">AR686_06825</name>
</gene>
<keyword evidence="1" id="KW-0472">Membrane</keyword>
<evidence type="ECO:0000256" key="1">
    <source>
        <dbReference type="SAM" id="Phobius"/>
    </source>
</evidence>
<name>A0A117KBN2_9FLAO</name>